<name>A0AA94L297_DESDE</name>
<keyword evidence="3" id="KW-0675">Receptor</keyword>
<dbReference type="Gene3D" id="3.40.190.150">
    <property type="entry name" value="Bordetella uptake gene, domain 1"/>
    <property type="match status" value="1"/>
</dbReference>
<comment type="caution">
    <text evidence="3">The sequence shown here is derived from an EMBL/GenBank/DDBJ whole genome shotgun (WGS) entry which is preliminary data.</text>
</comment>
<evidence type="ECO:0000256" key="2">
    <source>
        <dbReference type="SAM" id="SignalP"/>
    </source>
</evidence>
<dbReference type="OMA" id="DFEYIGQ"/>
<feature type="signal peptide" evidence="2">
    <location>
        <begin position="1"/>
        <end position="25"/>
    </location>
</feature>
<evidence type="ECO:0000313" key="4">
    <source>
        <dbReference type="Proteomes" id="UP000182680"/>
    </source>
</evidence>
<feature type="chain" id="PRO_5041717008" evidence="2">
    <location>
        <begin position="26"/>
        <end position="319"/>
    </location>
</feature>
<dbReference type="PIRSF" id="PIRSF017082">
    <property type="entry name" value="YflP"/>
    <property type="match status" value="1"/>
</dbReference>
<dbReference type="Proteomes" id="UP000182680">
    <property type="component" value="Unassembled WGS sequence"/>
</dbReference>
<dbReference type="PANTHER" id="PTHR42928">
    <property type="entry name" value="TRICARBOXYLATE-BINDING PROTEIN"/>
    <property type="match status" value="1"/>
</dbReference>
<keyword evidence="2" id="KW-0732">Signal</keyword>
<dbReference type="Gene3D" id="3.40.190.10">
    <property type="entry name" value="Periplasmic binding protein-like II"/>
    <property type="match status" value="1"/>
</dbReference>
<dbReference type="SUPFAM" id="SSF53850">
    <property type="entry name" value="Periplasmic binding protein-like II"/>
    <property type="match status" value="1"/>
</dbReference>
<gene>
    <name evidence="3" type="ORF">SAMN02910291_01525</name>
</gene>
<evidence type="ECO:0000256" key="1">
    <source>
        <dbReference type="ARBA" id="ARBA00006987"/>
    </source>
</evidence>
<organism evidence="3 4">
    <name type="scientific">Desulfovibrio desulfuricans</name>
    <dbReference type="NCBI Taxonomy" id="876"/>
    <lineage>
        <taxon>Bacteria</taxon>
        <taxon>Pseudomonadati</taxon>
        <taxon>Thermodesulfobacteriota</taxon>
        <taxon>Desulfovibrionia</taxon>
        <taxon>Desulfovibrionales</taxon>
        <taxon>Desulfovibrionaceae</taxon>
        <taxon>Desulfovibrio</taxon>
    </lineage>
</organism>
<evidence type="ECO:0000313" key="3">
    <source>
        <dbReference type="EMBL" id="SFW49183.1"/>
    </source>
</evidence>
<accession>A0AA94L297</accession>
<dbReference type="CDD" id="cd07012">
    <property type="entry name" value="PBP2_Bug_TTT"/>
    <property type="match status" value="1"/>
</dbReference>
<comment type="similarity">
    <text evidence="1">Belongs to the UPF0065 (bug) family.</text>
</comment>
<dbReference type="AlphaFoldDB" id="A0AA94L297"/>
<dbReference type="Pfam" id="PF03401">
    <property type="entry name" value="TctC"/>
    <property type="match status" value="1"/>
</dbReference>
<dbReference type="PANTHER" id="PTHR42928:SF5">
    <property type="entry name" value="BLR1237 PROTEIN"/>
    <property type="match status" value="1"/>
</dbReference>
<dbReference type="RefSeq" id="WP_015939373.1">
    <property type="nucleotide sequence ID" value="NZ_FPIW01000024.1"/>
</dbReference>
<sequence>MRIKTALPSLLFTLALILAAAPAYTAYPEKPVSMIIAFTAGGSSDVQARIMQKYWDKYVSEPWIFVYKPGAGGIIGFTEIAKSKADGYTIGGLNIPHLSLQSLAQRAAFNPDSFDYIAQVVNDPQCIAVLNSSKFNSFSEIIDYARANPNKIKVGLVGPLSGHHLMFLEFNKLFPDVKLSRVFYKGAADQNAALLGGEVDLIFGNINDVMRSIDEFRVLNVAAESRNDFLPDVPTLRESNIDLVSDIRRVFAAPKGVPAEKLEYLRKIFKKICTDQEYLADMKKAGQPAEYLDGDATRAYIQSQQAKAHKMLDEAGLLK</sequence>
<dbReference type="InterPro" id="IPR042100">
    <property type="entry name" value="Bug_dom1"/>
</dbReference>
<reference evidence="4" key="1">
    <citation type="submission" date="2016-11" db="EMBL/GenBank/DDBJ databases">
        <authorList>
            <person name="Jaros S."/>
            <person name="Januszkiewicz K."/>
            <person name="Wedrychowicz H."/>
        </authorList>
    </citation>
    <scope>NUCLEOTIDE SEQUENCE [LARGE SCALE GENOMIC DNA]</scope>
    <source>
        <strain evidence="4">DSM 7057</strain>
    </source>
</reference>
<protein>
    <submittedName>
        <fullName evidence="3">Tripartite-type tricarboxylate transporter, receptor component TctC</fullName>
    </submittedName>
</protein>
<dbReference type="InterPro" id="IPR005064">
    <property type="entry name" value="BUG"/>
</dbReference>
<proteinExistence type="inferred from homology"/>
<dbReference type="EMBL" id="FPIW01000024">
    <property type="protein sequence ID" value="SFW49183.1"/>
    <property type="molecule type" value="Genomic_DNA"/>
</dbReference>